<dbReference type="AlphaFoldDB" id="A0A2T5XVL7"/>
<gene>
    <name evidence="1" type="ORF">C8P65_10490</name>
</gene>
<dbReference type="SUPFAM" id="SSF141571">
    <property type="entry name" value="Pentapeptide repeat-like"/>
    <property type="match status" value="1"/>
</dbReference>
<comment type="caution">
    <text evidence="1">The sequence shown here is derived from an EMBL/GenBank/DDBJ whole genome shotgun (WGS) entry which is preliminary data.</text>
</comment>
<evidence type="ECO:0000313" key="2">
    <source>
        <dbReference type="Proteomes" id="UP000243985"/>
    </source>
</evidence>
<dbReference type="GeneID" id="84580445"/>
<proteinExistence type="predicted"/>
<sequence>MAISIKLKKRWDVYPTLQEVLTATQNLSVSPFGTTIDDDLQDFRGIKLIGKGECINVSLSNSDFSGSLWQNFQIAETETFTPLINRVIFDESSFQQSEYTPLCGRGATFLSCCFINCKYKGVGFLQAVIKDCLFSDIKKNVRLDFNCKLIEDCLFIGDIYKTKFWYSSLKNCTFEGVLYDTSFWGVRDFTSQKEPILPEKVDNRMENIDFSQAEMIQCNFWAYCYLDKVKPSERNCVFKVTDEFYECLLTQIQSSESPLKEKLIKWVKLFYAPHITAPYRVAHPNDVSFNRPEDTEFSQTLYNFICEAAEATNCRIK</sequence>
<name>A0A2T5XVL7_9FLAO</name>
<dbReference type="RefSeq" id="WP_107781904.1">
    <property type="nucleotide sequence ID" value="NZ_QBKG01000004.1"/>
</dbReference>
<dbReference type="Proteomes" id="UP000243985">
    <property type="component" value="Unassembled WGS sequence"/>
</dbReference>
<reference evidence="1 2" key="1">
    <citation type="submission" date="2018-04" db="EMBL/GenBank/DDBJ databases">
        <title>Genomic Encyclopedia of Archaeal and Bacterial Type Strains, Phase II (KMG-II): from individual species to whole genera.</title>
        <authorList>
            <person name="Goeker M."/>
        </authorList>
    </citation>
    <scope>NUCLEOTIDE SEQUENCE [LARGE SCALE GENOMIC DNA]</scope>
    <source>
        <strain evidence="1 2">DSM 22902</strain>
    </source>
</reference>
<protein>
    <recommendedName>
        <fullName evidence="3">Pentapeptide repeat protein</fullName>
    </recommendedName>
</protein>
<evidence type="ECO:0008006" key="3">
    <source>
        <dbReference type="Google" id="ProtNLM"/>
    </source>
</evidence>
<dbReference type="EMBL" id="QBKG01000004">
    <property type="protein sequence ID" value="PTX07399.1"/>
    <property type="molecule type" value="Genomic_DNA"/>
</dbReference>
<dbReference type="Gene3D" id="2.160.20.80">
    <property type="entry name" value="E3 ubiquitin-protein ligase SopA"/>
    <property type="match status" value="1"/>
</dbReference>
<accession>A0A2T5XVL7</accession>
<organism evidence="1 2">
    <name type="scientific">Capnocytophaga leadbetteri</name>
    <dbReference type="NCBI Taxonomy" id="327575"/>
    <lineage>
        <taxon>Bacteria</taxon>
        <taxon>Pseudomonadati</taxon>
        <taxon>Bacteroidota</taxon>
        <taxon>Flavobacteriia</taxon>
        <taxon>Flavobacteriales</taxon>
        <taxon>Flavobacteriaceae</taxon>
        <taxon>Capnocytophaga</taxon>
    </lineage>
</organism>
<evidence type="ECO:0000313" key="1">
    <source>
        <dbReference type="EMBL" id="PTX07399.1"/>
    </source>
</evidence>